<keyword evidence="3" id="KW-1185">Reference proteome</keyword>
<feature type="region of interest" description="Disordered" evidence="1">
    <location>
        <begin position="549"/>
        <end position="573"/>
    </location>
</feature>
<feature type="compositionally biased region" description="Polar residues" evidence="1">
    <location>
        <begin position="23"/>
        <end position="55"/>
    </location>
</feature>
<accession>A0A6A6SSU1</accession>
<evidence type="ECO:0000313" key="3">
    <source>
        <dbReference type="Proteomes" id="UP000799324"/>
    </source>
</evidence>
<feature type="region of interest" description="Disordered" evidence="1">
    <location>
        <begin position="206"/>
        <end position="248"/>
    </location>
</feature>
<feature type="compositionally biased region" description="Polar residues" evidence="1">
    <location>
        <begin position="126"/>
        <end position="136"/>
    </location>
</feature>
<proteinExistence type="predicted"/>
<dbReference type="OrthoDB" id="3801416at2759"/>
<dbReference type="EMBL" id="MU004449">
    <property type="protein sequence ID" value="KAF2650622.1"/>
    <property type="molecule type" value="Genomic_DNA"/>
</dbReference>
<name>A0A6A6SSU1_9PLEO</name>
<protein>
    <submittedName>
        <fullName evidence="2">Uncharacterized protein</fullName>
    </submittedName>
</protein>
<feature type="compositionally biased region" description="Basic residues" evidence="1">
    <location>
        <begin position="1"/>
        <end position="11"/>
    </location>
</feature>
<feature type="compositionally biased region" description="Polar residues" evidence="1">
    <location>
        <begin position="290"/>
        <end position="300"/>
    </location>
</feature>
<feature type="region of interest" description="Disordered" evidence="1">
    <location>
        <begin position="261"/>
        <end position="391"/>
    </location>
</feature>
<feature type="compositionally biased region" description="Basic and acidic residues" evidence="1">
    <location>
        <begin position="183"/>
        <end position="192"/>
    </location>
</feature>
<feature type="compositionally biased region" description="Polar residues" evidence="1">
    <location>
        <begin position="165"/>
        <end position="175"/>
    </location>
</feature>
<organism evidence="2 3">
    <name type="scientific">Lophiostoma macrostomum CBS 122681</name>
    <dbReference type="NCBI Taxonomy" id="1314788"/>
    <lineage>
        <taxon>Eukaryota</taxon>
        <taxon>Fungi</taxon>
        <taxon>Dikarya</taxon>
        <taxon>Ascomycota</taxon>
        <taxon>Pezizomycotina</taxon>
        <taxon>Dothideomycetes</taxon>
        <taxon>Pleosporomycetidae</taxon>
        <taxon>Pleosporales</taxon>
        <taxon>Lophiostomataceae</taxon>
        <taxon>Lophiostoma</taxon>
    </lineage>
</organism>
<evidence type="ECO:0000256" key="1">
    <source>
        <dbReference type="SAM" id="MobiDB-lite"/>
    </source>
</evidence>
<gene>
    <name evidence="2" type="ORF">K491DRAFT_720603</name>
</gene>
<reference evidence="2" key="1">
    <citation type="journal article" date="2020" name="Stud. Mycol.">
        <title>101 Dothideomycetes genomes: a test case for predicting lifestyles and emergence of pathogens.</title>
        <authorList>
            <person name="Haridas S."/>
            <person name="Albert R."/>
            <person name="Binder M."/>
            <person name="Bloem J."/>
            <person name="Labutti K."/>
            <person name="Salamov A."/>
            <person name="Andreopoulos B."/>
            <person name="Baker S."/>
            <person name="Barry K."/>
            <person name="Bills G."/>
            <person name="Bluhm B."/>
            <person name="Cannon C."/>
            <person name="Castanera R."/>
            <person name="Culley D."/>
            <person name="Daum C."/>
            <person name="Ezra D."/>
            <person name="Gonzalez J."/>
            <person name="Henrissat B."/>
            <person name="Kuo A."/>
            <person name="Liang C."/>
            <person name="Lipzen A."/>
            <person name="Lutzoni F."/>
            <person name="Magnuson J."/>
            <person name="Mondo S."/>
            <person name="Nolan M."/>
            <person name="Ohm R."/>
            <person name="Pangilinan J."/>
            <person name="Park H.-J."/>
            <person name="Ramirez L."/>
            <person name="Alfaro M."/>
            <person name="Sun H."/>
            <person name="Tritt A."/>
            <person name="Yoshinaga Y."/>
            <person name="Zwiers L.-H."/>
            <person name="Turgeon B."/>
            <person name="Goodwin S."/>
            <person name="Spatafora J."/>
            <person name="Crous P."/>
            <person name="Grigoriev I."/>
        </authorList>
    </citation>
    <scope>NUCLEOTIDE SEQUENCE</scope>
    <source>
        <strain evidence="2">CBS 122681</strain>
    </source>
</reference>
<dbReference type="AlphaFoldDB" id="A0A6A6SSU1"/>
<evidence type="ECO:0000313" key="2">
    <source>
        <dbReference type="EMBL" id="KAF2650622.1"/>
    </source>
</evidence>
<sequence>MPLRNSSRKGRTPADTDVDLTGDSPQMTTRSGTRNARNQAHNTPQPLGGPQNKTVVGSKGGAPDKGGETAYMTTREGARKAAAQAAATPQPMAPPQVNIGAQPKAGTQKDTGESAYMTTRRGTRNAAAQASGTPQETGGPAANAAAPPKINLPGGASKGVISRKTAANTVTNSNDGRAPLLGEKSKGKAKVEIGPKSVPQIAVGGVEQMSTGGASKNTVIDRRAPIIGEKSRGKRKMEVEPPSGPQATIGLLERMTTRGALRNSLNEEQTPIIAQKPKGKARMEVEPDTGPQTTPGTSKRMTTRKAPAQQPEERDQPMQVCLKPTLVGPARNIAPATTRAPPATTRTPPTATRAPPAATRAPPATTRAPPAATRTPATKRAPTATSSRAQNSKPVLGAISLKALPSDVKDEDHGVLARIREGIHYTSRLAPKQPPAVITHFTLPMNPQTTALRLLREASNKGLATFVWGSDREECYALGMPSALHSEPFPSGLSAQWWVGKTPAQIKAGPFATLTEVLAAQSGIDQKLKRQKSGLRWKAEEQNLDEGLLRQEAGEPMFQENADGDEGDKHEEE</sequence>
<feature type="compositionally biased region" description="Low complexity" evidence="1">
    <location>
        <begin position="334"/>
        <end position="385"/>
    </location>
</feature>
<feature type="compositionally biased region" description="Low complexity" evidence="1">
    <location>
        <begin position="81"/>
        <end position="90"/>
    </location>
</feature>
<feature type="compositionally biased region" description="Polar residues" evidence="1">
    <location>
        <begin position="208"/>
        <end position="218"/>
    </location>
</feature>
<dbReference type="Proteomes" id="UP000799324">
    <property type="component" value="Unassembled WGS sequence"/>
</dbReference>
<feature type="region of interest" description="Disordered" evidence="1">
    <location>
        <begin position="1"/>
        <end position="192"/>
    </location>
</feature>